<organism evidence="2 3">
    <name type="scientific">Ascobolus immersus RN42</name>
    <dbReference type="NCBI Taxonomy" id="1160509"/>
    <lineage>
        <taxon>Eukaryota</taxon>
        <taxon>Fungi</taxon>
        <taxon>Dikarya</taxon>
        <taxon>Ascomycota</taxon>
        <taxon>Pezizomycotina</taxon>
        <taxon>Pezizomycetes</taxon>
        <taxon>Pezizales</taxon>
        <taxon>Ascobolaceae</taxon>
        <taxon>Ascobolus</taxon>
    </lineage>
</organism>
<gene>
    <name evidence="2" type="ORF">BJ508DRAFT_334826</name>
</gene>
<dbReference type="AlphaFoldDB" id="A0A3N4HEN4"/>
<dbReference type="EMBL" id="ML119852">
    <property type="protein sequence ID" value="RPA72655.1"/>
    <property type="molecule type" value="Genomic_DNA"/>
</dbReference>
<feature type="compositionally biased region" description="Polar residues" evidence="1">
    <location>
        <begin position="180"/>
        <end position="189"/>
    </location>
</feature>
<feature type="region of interest" description="Disordered" evidence="1">
    <location>
        <begin position="1"/>
        <end position="189"/>
    </location>
</feature>
<protein>
    <submittedName>
        <fullName evidence="2">Uncharacterized protein</fullName>
    </submittedName>
</protein>
<proteinExistence type="predicted"/>
<sequence length="189" mass="19583">MKLSSCCPDSRTPTPEPGAEPSSPSRPITQQPATLPPPTSNPPSRSNTVPDVTAGTDEGAHEPRNHASATPSRSGTISQHSGASGPAAQSAPDVPAFEFQEATPEGSETSSVVQKQAWKKSIENYKSGAVEGPLAQGDRSNAIMRSPTPDLGLYNFTNRRDSFSSQPSNVAPSEVGDRPASSTGSAQSN</sequence>
<feature type="compositionally biased region" description="Low complexity" evidence="1">
    <location>
        <begin position="78"/>
        <end position="92"/>
    </location>
</feature>
<accession>A0A3N4HEN4</accession>
<dbReference type="Proteomes" id="UP000275078">
    <property type="component" value="Unassembled WGS sequence"/>
</dbReference>
<feature type="compositionally biased region" description="Polar residues" evidence="1">
    <location>
        <begin position="67"/>
        <end position="77"/>
    </location>
</feature>
<evidence type="ECO:0000313" key="3">
    <source>
        <dbReference type="Proteomes" id="UP000275078"/>
    </source>
</evidence>
<name>A0A3N4HEN4_ASCIM</name>
<feature type="compositionally biased region" description="Polar residues" evidence="1">
    <location>
        <begin position="22"/>
        <end position="31"/>
    </location>
</feature>
<reference evidence="2 3" key="1">
    <citation type="journal article" date="2018" name="Nat. Ecol. Evol.">
        <title>Pezizomycetes genomes reveal the molecular basis of ectomycorrhizal truffle lifestyle.</title>
        <authorList>
            <person name="Murat C."/>
            <person name="Payen T."/>
            <person name="Noel B."/>
            <person name="Kuo A."/>
            <person name="Morin E."/>
            <person name="Chen J."/>
            <person name="Kohler A."/>
            <person name="Krizsan K."/>
            <person name="Balestrini R."/>
            <person name="Da Silva C."/>
            <person name="Montanini B."/>
            <person name="Hainaut M."/>
            <person name="Levati E."/>
            <person name="Barry K.W."/>
            <person name="Belfiori B."/>
            <person name="Cichocki N."/>
            <person name="Clum A."/>
            <person name="Dockter R.B."/>
            <person name="Fauchery L."/>
            <person name="Guy J."/>
            <person name="Iotti M."/>
            <person name="Le Tacon F."/>
            <person name="Lindquist E.A."/>
            <person name="Lipzen A."/>
            <person name="Malagnac F."/>
            <person name="Mello A."/>
            <person name="Molinier V."/>
            <person name="Miyauchi S."/>
            <person name="Poulain J."/>
            <person name="Riccioni C."/>
            <person name="Rubini A."/>
            <person name="Sitrit Y."/>
            <person name="Splivallo R."/>
            <person name="Traeger S."/>
            <person name="Wang M."/>
            <person name="Zifcakova L."/>
            <person name="Wipf D."/>
            <person name="Zambonelli A."/>
            <person name="Paolocci F."/>
            <person name="Nowrousian M."/>
            <person name="Ottonello S."/>
            <person name="Baldrian P."/>
            <person name="Spatafora J.W."/>
            <person name="Henrissat B."/>
            <person name="Nagy L.G."/>
            <person name="Aury J.M."/>
            <person name="Wincker P."/>
            <person name="Grigoriev I.V."/>
            <person name="Bonfante P."/>
            <person name="Martin F.M."/>
        </authorList>
    </citation>
    <scope>NUCLEOTIDE SEQUENCE [LARGE SCALE GENOMIC DNA]</scope>
    <source>
        <strain evidence="2 3">RN42</strain>
    </source>
</reference>
<keyword evidence="3" id="KW-1185">Reference proteome</keyword>
<evidence type="ECO:0000313" key="2">
    <source>
        <dbReference type="EMBL" id="RPA72655.1"/>
    </source>
</evidence>
<evidence type="ECO:0000256" key="1">
    <source>
        <dbReference type="SAM" id="MobiDB-lite"/>
    </source>
</evidence>